<name>A0ABD5ZDG2_9EURY</name>
<sequence>MTLFSSVHLESPILQTSVEQAGEVTITLKKQTKTADGELDMTLWVSGDAETVDDFEAGMDADETVSRWVPIGGSDTQRLYQTRTTRQAAESQDYHGWTDGRASLLAARHEMDGWTVEMYLQDRSVLQRLASKCESNDVKFELLQVSEIDRIEETNRFGLSEVQTKTLLTALERGYYSVPREENLEELSKPLDVSHQAVSERLRRGVCSLIENTIAAQWDGHDATPTITHTSPSKATTNKHALKPPLS</sequence>
<dbReference type="Proteomes" id="UP001596481">
    <property type="component" value="Unassembled WGS sequence"/>
</dbReference>
<gene>
    <name evidence="5" type="ORF">ACFQJC_06690</name>
</gene>
<dbReference type="PANTHER" id="PTHR34236">
    <property type="entry name" value="DIMETHYL SULFOXIDE REDUCTASE TRANSCRIPTIONAL ACTIVATOR"/>
    <property type="match status" value="1"/>
</dbReference>
<dbReference type="InterPro" id="IPR007050">
    <property type="entry name" value="HTH_bacterioopsin"/>
</dbReference>
<evidence type="ECO:0000256" key="3">
    <source>
        <dbReference type="SAM" id="MobiDB-lite"/>
    </source>
</evidence>
<keyword evidence="1" id="KW-0805">Transcription regulation</keyword>
<feature type="domain" description="HTH bat-type" evidence="4">
    <location>
        <begin position="159"/>
        <end position="208"/>
    </location>
</feature>
<feature type="compositionally biased region" description="Polar residues" evidence="3">
    <location>
        <begin position="225"/>
        <end position="239"/>
    </location>
</feature>
<accession>A0ABD5ZDG2</accession>
<keyword evidence="6" id="KW-1185">Reference proteome</keyword>
<dbReference type="EMBL" id="JBHTAA010000002">
    <property type="protein sequence ID" value="MFC7203195.1"/>
    <property type="molecule type" value="Genomic_DNA"/>
</dbReference>
<evidence type="ECO:0000313" key="5">
    <source>
        <dbReference type="EMBL" id="MFC7203195.1"/>
    </source>
</evidence>
<dbReference type="RefSeq" id="WP_390222535.1">
    <property type="nucleotide sequence ID" value="NZ_JBHTAA010000002.1"/>
</dbReference>
<evidence type="ECO:0000256" key="2">
    <source>
        <dbReference type="ARBA" id="ARBA00023163"/>
    </source>
</evidence>
<protein>
    <submittedName>
        <fullName evidence="5">Helix-turn-helix domain-containing protein</fullName>
    </submittedName>
</protein>
<dbReference type="AlphaFoldDB" id="A0ABD5ZDG2"/>
<feature type="region of interest" description="Disordered" evidence="3">
    <location>
        <begin position="221"/>
        <end position="247"/>
    </location>
</feature>
<dbReference type="Pfam" id="PF04967">
    <property type="entry name" value="HTH_10"/>
    <property type="match status" value="1"/>
</dbReference>
<proteinExistence type="predicted"/>
<organism evidence="5 6">
    <name type="scientific">Haloferax namakaokahaiae</name>
    <dbReference type="NCBI Taxonomy" id="1748331"/>
    <lineage>
        <taxon>Archaea</taxon>
        <taxon>Methanobacteriati</taxon>
        <taxon>Methanobacteriota</taxon>
        <taxon>Stenosarchaea group</taxon>
        <taxon>Halobacteria</taxon>
        <taxon>Halobacteriales</taxon>
        <taxon>Haloferacaceae</taxon>
        <taxon>Haloferax</taxon>
    </lineage>
</organism>
<keyword evidence="2" id="KW-0804">Transcription</keyword>
<evidence type="ECO:0000259" key="4">
    <source>
        <dbReference type="Pfam" id="PF04967"/>
    </source>
</evidence>
<evidence type="ECO:0000256" key="1">
    <source>
        <dbReference type="ARBA" id="ARBA00023015"/>
    </source>
</evidence>
<dbReference type="PANTHER" id="PTHR34236:SF1">
    <property type="entry name" value="DIMETHYL SULFOXIDE REDUCTASE TRANSCRIPTIONAL ACTIVATOR"/>
    <property type="match status" value="1"/>
</dbReference>
<reference evidence="5 6" key="1">
    <citation type="journal article" date="2019" name="Int. J. Syst. Evol. Microbiol.">
        <title>The Global Catalogue of Microorganisms (GCM) 10K type strain sequencing project: providing services to taxonomists for standard genome sequencing and annotation.</title>
        <authorList>
            <consortium name="The Broad Institute Genomics Platform"/>
            <consortium name="The Broad Institute Genome Sequencing Center for Infectious Disease"/>
            <person name="Wu L."/>
            <person name="Ma J."/>
        </authorList>
    </citation>
    <scope>NUCLEOTIDE SEQUENCE [LARGE SCALE GENOMIC DNA]</scope>
    <source>
        <strain evidence="5 6">DSM 29988</strain>
    </source>
</reference>
<evidence type="ECO:0000313" key="6">
    <source>
        <dbReference type="Proteomes" id="UP001596481"/>
    </source>
</evidence>
<comment type="caution">
    <text evidence="5">The sequence shown here is derived from an EMBL/GenBank/DDBJ whole genome shotgun (WGS) entry which is preliminary data.</text>
</comment>